<protein>
    <recommendedName>
        <fullName evidence="4">SUEL-type lectin domain-containing protein</fullName>
    </recommendedName>
</protein>
<accession>A0A1D1USP5</accession>
<reference evidence="2 3" key="1">
    <citation type="journal article" date="2016" name="Nat. Commun.">
        <title>Extremotolerant tardigrade genome and improved radiotolerance of human cultured cells by tardigrade-unique protein.</title>
        <authorList>
            <person name="Hashimoto T."/>
            <person name="Horikawa D.D."/>
            <person name="Saito Y."/>
            <person name="Kuwahara H."/>
            <person name="Kozuka-Hata H."/>
            <person name="Shin-I T."/>
            <person name="Minakuchi Y."/>
            <person name="Ohishi K."/>
            <person name="Motoyama A."/>
            <person name="Aizu T."/>
            <person name="Enomoto A."/>
            <person name="Kondo K."/>
            <person name="Tanaka S."/>
            <person name="Hara Y."/>
            <person name="Koshikawa S."/>
            <person name="Sagara H."/>
            <person name="Miura T."/>
            <person name="Yokobori S."/>
            <person name="Miyagawa K."/>
            <person name="Suzuki Y."/>
            <person name="Kubo T."/>
            <person name="Oyama M."/>
            <person name="Kohara Y."/>
            <person name="Fujiyama A."/>
            <person name="Arakawa K."/>
            <person name="Katayama T."/>
            <person name="Toyoda A."/>
            <person name="Kunieda T."/>
        </authorList>
    </citation>
    <scope>NUCLEOTIDE SEQUENCE [LARGE SCALE GENOMIC DNA]</scope>
    <source>
        <strain evidence="2 3">YOKOZUNA-1</strain>
    </source>
</reference>
<organism evidence="2 3">
    <name type="scientific">Ramazzottius varieornatus</name>
    <name type="common">Water bear</name>
    <name type="synonym">Tardigrade</name>
    <dbReference type="NCBI Taxonomy" id="947166"/>
    <lineage>
        <taxon>Eukaryota</taxon>
        <taxon>Metazoa</taxon>
        <taxon>Ecdysozoa</taxon>
        <taxon>Tardigrada</taxon>
        <taxon>Eutardigrada</taxon>
        <taxon>Parachela</taxon>
        <taxon>Hypsibioidea</taxon>
        <taxon>Ramazzottiidae</taxon>
        <taxon>Ramazzottius</taxon>
    </lineage>
</organism>
<dbReference type="EMBL" id="BDGG01000002">
    <property type="protein sequence ID" value="GAU91465.1"/>
    <property type="molecule type" value="Genomic_DNA"/>
</dbReference>
<dbReference type="Gene3D" id="2.60.120.740">
    <property type="match status" value="1"/>
</dbReference>
<feature type="signal peptide" evidence="1">
    <location>
        <begin position="1"/>
        <end position="31"/>
    </location>
</feature>
<evidence type="ECO:0000256" key="1">
    <source>
        <dbReference type="SAM" id="SignalP"/>
    </source>
</evidence>
<dbReference type="AlphaFoldDB" id="A0A1D1USP5"/>
<evidence type="ECO:0008006" key="4">
    <source>
        <dbReference type="Google" id="ProtNLM"/>
    </source>
</evidence>
<dbReference type="InterPro" id="IPR043159">
    <property type="entry name" value="Lectin_gal-bd_sf"/>
</dbReference>
<keyword evidence="3" id="KW-1185">Reference proteome</keyword>
<evidence type="ECO:0000313" key="3">
    <source>
        <dbReference type="Proteomes" id="UP000186922"/>
    </source>
</evidence>
<dbReference type="Proteomes" id="UP000186922">
    <property type="component" value="Unassembled WGS sequence"/>
</dbReference>
<proteinExistence type="predicted"/>
<dbReference type="CDD" id="cd22823">
    <property type="entry name" value="Gal_Rha_Lectin"/>
    <property type="match status" value="1"/>
</dbReference>
<comment type="caution">
    <text evidence="2">The sequence shown here is derived from an EMBL/GenBank/DDBJ whole genome shotgun (WGS) entry which is preliminary data.</text>
</comment>
<name>A0A1D1USP5_RAMVA</name>
<sequence length="180" mass="18900">MHPDSLTSTPSRRFSGLYTLLVFALISSSDGQRTARPKTSTTETILTTSSIGVAADRATVSQLNPSTTLEIRAGEAKTLSCEILGSKLKIQRARYTASGANQKSATCPETDITPTVGLECDGSGSCNLNANDTPSGNADRASCAGRSLIVDYSCASRSKSVGTTVPHKAFINIFYDGFHG</sequence>
<keyword evidence="1" id="KW-0732">Signal</keyword>
<evidence type="ECO:0000313" key="2">
    <source>
        <dbReference type="EMBL" id="GAU91465.1"/>
    </source>
</evidence>
<gene>
    <name evidence="2" type="primary">RvY_03711-1</name>
    <name evidence="2" type="synonym">RvY_03711.1</name>
    <name evidence="2" type="ORF">RvY_03711</name>
</gene>
<feature type="chain" id="PRO_5008897581" description="SUEL-type lectin domain-containing protein" evidence="1">
    <location>
        <begin position="32"/>
        <end position="180"/>
    </location>
</feature>